<organism evidence="1 2">
    <name type="scientific">Klebsiella pneumoniae IS43</name>
    <dbReference type="NCBI Taxonomy" id="1432552"/>
    <lineage>
        <taxon>Bacteria</taxon>
        <taxon>Pseudomonadati</taxon>
        <taxon>Pseudomonadota</taxon>
        <taxon>Gammaproteobacteria</taxon>
        <taxon>Enterobacterales</taxon>
        <taxon>Enterobacteriaceae</taxon>
        <taxon>Klebsiella/Raoultella group</taxon>
        <taxon>Klebsiella</taxon>
        <taxon>Klebsiella pneumoniae complex</taxon>
    </lineage>
</organism>
<keyword evidence="2" id="KW-1185">Reference proteome</keyword>
<reference evidence="1" key="1">
    <citation type="submission" date="2013-10" db="EMBL/GenBank/DDBJ databases">
        <title>Antibiotic resistance diversity of beta-lactamase producers in the General Hospital Vienna.</title>
        <authorList>
            <person name="Barisic I."/>
            <person name="Mitteregger D."/>
            <person name="Hirschl A.M."/>
            <person name="Noehammer C."/>
            <person name="Wiesinger-Mayr H."/>
        </authorList>
    </citation>
    <scope>NUCLEOTIDE SEQUENCE [LARGE SCALE GENOMIC DNA]</scope>
    <source>
        <strain evidence="1">IS43</strain>
    </source>
</reference>
<name>W1DPW3_KLEPN</name>
<sequence length="44" mass="5138">MRFNVHAINRSHIGHTARNFFSFAGIVSHWVLQINKVFILLNCQ</sequence>
<dbReference type="EMBL" id="CBWK010000547">
    <property type="protein sequence ID" value="CDL10745.1"/>
    <property type="molecule type" value="Genomic_DNA"/>
</dbReference>
<evidence type="ECO:0000313" key="2">
    <source>
        <dbReference type="Proteomes" id="UP000019183"/>
    </source>
</evidence>
<dbReference type="Proteomes" id="UP000019183">
    <property type="component" value="Unassembled WGS sequence"/>
</dbReference>
<proteinExistence type="predicted"/>
<dbReference type="AlphaFoldDB" id="W1DPW3"/>
<comment type="caution">
    <text evidence="1">The sequence shown here is derived from an EMBL/GenBank/DDBJ whole genome shotgun (WGS) entry which is preliminary data.</text>
</comment>
<accession>W1DPW3</accession>
<protein>
    <submittedName>
        <fullName evidence="1">Uncharacterized protein</fullName>
    </submittedName>
</protein>
<evidence type="ECO:0000313" key="1">
    <source>
        <dbReference type="EMBL" id="CDL10745.1"/>
    </source>
</evidence>